<dbReference type="EC" id="3.1.1.-" evidence="3"/>
<dbReference type="InterPro" id="IPR029058">
    <property type="entry name" value="AB_hydrolase_fold"/>
</dbReference>
<evidence type="ECO:0000256" key="3">
    <source>
        <dbReference type="RuleBase" id="RU361235"/>
    </source>
</evidence>
<organism evidence="5 6">
    <name type="scientific">Dactylonectria estremocensis</name>
    <dbReference type="NCBI Taxonomy" id="1079267"/>
    <lineage>
        <taxon>Eukaryota</taxon>
        <taxon>Fungi</taxon>
        <taxon>Dikarya</taxon>
        <taxon>Ascomycota</taxon>
        <taxon>Pezizomycotina</taxon>
        <taxon>Sordariomycetes</taxon>
        <taxon>Hypocreomycetidae</taxon>
        <taxon>Hypocreales</taxon>
        <taxon>Nectriaceae</taxon>
        <taxon>Dactylonectria</taxon>
    </lineage>
</organism>
<evidence type="ECO:0000256" key="2">
    <source>
        <dbReference type="ARBA" id="ARBA00022801"/>
    </source>
</evidence>
<keyword evidence="2 3" id="KW-0378">Hydrolase</keyword>
<proteinExistence type="inferred from homology"/>
<dbReference type="InterPro" id="IPR019826">
    <property type="entry name" value="Carboxylesterase_B_AS"/>
</dbReference>
<dbReference type="InterPro" id="IPR002018">
    <property type="entry name" value="CarbesteraseB"/>
</dbReference>
<dbReference type="Proteomes" id="UP000717696">
    <property type="component" value="Unassembled WGS sequence"/>
</dbReference>
<accession>A0A9P9EMI6</accession>
<reference evidence="5" key="1">
    <citation type="journal article" date="2021" name="Nat. Commun.">
        <title>Genetic determinants of endophytism in the Arabidopsis root mycobiome.</title>
        <authorList>
            <person name="Mesny F."/>
            <person name="Miyauchi S."/>
            <person name="Thiergart T."/>
            <person name="Pickel B."/>
            <person name="Atanasova L."/>
            <person name="Karlsson M."/>
            <person name="Huettel B."/>
            <person name="Barry K.W."/>
            <person name="Haridas S."/>
            <person name="Chen C."/>
            <person name="Bauer D."/>
            <person name="Andreopoulos W."/>
            <person name="Pangilinan J."/>
            <person name="LaButti K."/>
            <person name="Riley R."/>
            <person name="Lipzen A."/>
            <person name="Clum A."/>
            <person name="Drula E."/>
            <person name="Henrissat B."/>
            <person name="Kohler A."/>
            <person name="Grigoriev I.V."/>
            <person name="Martin F.M."/>
            <person name="Hacquard S."/>
        </authorList>
    </citation>
    <scope>NUCLEOTIDE SEQUENCE</scope>
    <source>
        <strain evidence="5">MPI-CAGE-AT-0021</strain>
    </source>
</reference>
<keyword evidence="6" id="KW-1185">Reference proteome</keyword>
<dbReference type="PROSITE" id="PS00941">
    <property type="entry name" value="CARBOXYLESTERASE_B_2"/>
    <property type="match status" value="1"/>
</dbReference>
<evidence type="ECO:0000313" key="6">
    <source>
        <dbReference type="Proteomes" id="UP000717696"/>
    </source>
</evidence>
<dbReference type="SUPFAM" id="SSF53474">
    <property type="entry name" value="alpha/beta-Hydrolases"/>
    <property type="match status" value="1"/>
</dbReference>
<evidence type="ECO:0000313" key="5">
    <source>
        <dbReference type="EMBL" id="KAH7139746.1"/>
    </source>
</evidence>
<sequence length="587" mass="63239">MASVSKIVLFGLGLFGSVAASGHSAPKVSVKNGTYSGTYSAKYDQDYFLGMPYAQPPERFALAESLDSSWKGVHQATEYPPHCYGYGGDQIGYEQSEDCLYLNVVRPAGIKSTTGLPVAVWIHGGGLFMGGSGDRRYNLSYIVDRSVEMGTPMIGVSINYRLSAFGFLSGDEASDAGVTNNGFRDQRLALRWINENIRSFGGSPRKVTIFGESSGAESVSAQVFAYNGRDDGLFRAAMAESGFGGALGRYPGGFNATEYQQATYNALVGNVTSCASLVGSGNALACLREAPFEEINYALNVSSVSPWPPVLDHDFIADYPTNQINKGRFPKIPLLVGANSDEGTAFGQGKGPNGGGVNTDEEMRDAIAAILPANVERSAGKSTDELIDELMEAYPDDQTVGVPSLKTWPHVIEANDTYAQAFGLQYRRTAALFGDYMMAYQRRRSTIAWAKRGVPSYVYRFDVTVNGVSEPIGATHFQEVAFVFHNLNGDGYATNPFGGTGTYPAKARALSKTMSTAWVNFVTGLDPNGKGGHRYSNKSKWPVYDISKGKSGKGVVFDLDGSSVETDDWRAEGMAWFAKHSLDVFGN</sequence>
<dbReference type="EMBL" id="JAGMUU010000014">
    <property type="protein sequence ID" value="KAH7139746.1"/>
    <property type="molecule type" value="Genomic_DNA"/>
</dbReference>
<gene>
    <name evidence="5" type="ORF">B0J13DRAFT_67566</name>
</gene>
<evidence type="ECO:0000259" key="4">
    <source>
        <dbReference type="Pfam" id="PF00135"/>
    </source>
</evidence>
<name>A0A9P9EMI6_9HYPO</name>
<feature type="signal peptide" evidence="3">
    <location>
        <begin position="1"/>
        <end position="20"/>
    </location>
</feature>
<comment type="caution">
    <text evidence="5">The sequence shown here is derived from an EMBL/GenBank/DDBJ whole genome shotgun (WGS) entry which is preliminary data.</text>
</comment>
<dbReference type="InterPro" id="IPR019819">
    <property type="entry name" value="Carboxylesterase_B_CS"/>
</dbReference>
<comment type="similarity">
    <text evidence="1 3">Belongs to the type-B carboxylesterase/lipase family.</text>
</comment>
<dbReference type="OrthoDB" id="408631at2759"/>
<feature type="chain" id="PRO_5040543947" description="Carboxylic ester hydrolase" evidence="3">
    <location>
        <begin position="21"/>
        <end position="587"/>
    </location>
</feature>
<evidence type="ECO:0000256" key="1">
    <source>
        <dbReference type="ARBA" id="ARBA00005964"/>
    </source>
</evidence>
<feature type="domain" description="Carboxylesterase type B" evidence="4">
    <location>
        <begin position="25"/>
        <end position="548"/>
    </location>
</feature>
<dbReference type="GO" id="GO:0016787">
    <property type="term" value="F:hydrolase activity"/>
    <property type="evidence" value="ECO:0007669"/>
    <property type="project" value="UniProtKB-KW"/>
</dbReference>
<dbReference type="PANTHER" id="PTHR11559">
    <property type="entry name" value="CARBOXYLESTERASE"/>
    <property type="match status" value="1"/>
</dbReference>
<dbReference type="Pfam" id="PF00135">
    <property type="entry name" value="COesterase"/>
    <property type="match status" value="1"/>
</dbReference>
<dbReference type="PROSITE" id="PS00122">
    <property type="entry name" value="CARBOXYLESTERASE_B_1"/>
    <property type="match status" value="1"/>
</dbReference>
<dbReference type="Gene3D" id="3.40.50.1820">
    <property type="entry name" value="alpha/beta hydrolase"/>
    <property type="match status" value="1"/>
</dbReference>
<protein>
    <recommendedName>
        <fullName evidence="3">Carboxylic ester hydrolase</fullName>
        <ecNumber evidence="3">3.1.1.-</ecNumber>
    </recommendedName>
</protein>
<keyword evidence="3" id="KW-0732">Signal</keyword>
<dbReference type="InterPro" id="IPR050309">
    <property type="entry name" value="Type-B_Carboxylest/Lipase"/>
</dbReference>
<dbReference type="AlphaFoldDB" id="A0A9P9EMI6"/>